<dbReference type="InterPro" id="IPR052228">
    <property type="entry name" value="Sec_Metab_Biosynth_Oxidored"/>
</dbReference>
<dbReference type="OrthoDB" id="2898509at2759"/>
<dbReference type="GO" id="GO:0016491">
    <property type="term" value="F:oxidoreductase activity"/>
    <property type="evidence" value="ECO:0007669"/>
    <property type="project" value="UniProtKB-KW"/>
</dbReference>
<keyword evidence="1" id="KW-0560">Oxidoreductase</keyword>
<sequence>MVSLSLIKKSNATIPDHLPPSLVAIFVGGTSGIGEATLKLFTKSTSKPHIYIIGRSLSSAERIIAECRTLNPSGNYEFCQKDMTSMGDTRRLCDEIRSKEKVVNLLILSAGDPDLSRTKTSEGLHRLFAAQYYSRILLMTQLLPLLLNAESLSRIVNVSTGGGSEGAIDTSDMQALTLPMMQLRGHASTMLSLSLNRIAQENPTVAFITQHPGTVATPALGRMTGIFGVVIRFLTSILGWAFAVPIDESAERHLYLATSSAYPPREGSAKGVPMVGGLEELHEGVDGEVGSGCYSLGWNGEGPGRKAVELLEGYGRDGTGDAVWEHTMGEFERIQREDR</sequence>
<evidence type="ECO:0000313" key="3">
    <source>
        <dbReference type="Proteomes" id="UP000800235"/>
    </source>
</evidence>
<dbReference type="Gene3D" id="3.40.50.720">
    <property type="entry name" value="NAD(P)-binding Rossmann-like Domain"/>
    <property type="match status" value="1"/>
</dbReference>
<organism evidence="2 3">
    <name type="scientific">Tothia fuscella</name>
    <dbReference type="NCBI Taxonomy" id="1048955"/>
    <lineage>
        <taxon>Eukaryota</taxon>
        <taxon>Fungi</taxon>
        <taxon>Dikarya</taxon>
        <taxon>Ascomycota</taxon>
        <taxon>Pezizomycotina</taxon>
        <taxon>Dothideomycetes</taxon>
        <taxon>Pleosporomycetidae</taxon>
        <taxon>Venturiales</taxon>
        <taxon>Cylindrosympodiaceae</taxon>
        <taxon>Tothia</taxon>
    </lineage>
</organism>
<dbReference type="InterPro" id="IPR002347">
    <property type="entry name" value="SDR_fam"/>
</dbReference>
<protein>
    <submittedName>
        <fullName evidence="2">NAD(P)-binding protein</fullName>
    </submittedName>
</protein>
<dbReference type="Pfam" id="PF00106">
    <property type="entry name" value="adh_short"/>
    <property type="match status" value="1"/>
</dbReference>
<evidence type="ECO:0000313" key="2">
    <source>
        <dbReference type="EMBL" id="KAF2420754.1"/>
    </source>
</evidence>
<dbReference type="PANTHER" id="PTHR47534:SF3">
    <property type="entry name" value="ALCOHOL DEHYDROGENASE-LIKE C-TERMINAL DOMAIN-CONTAINING PROTEIN"/>
    <property type="match status" value="1"/>
</dbReference>
<dbReference type="SUPFAM" id="SSF51735">
    <property type="entry name" value="NAD(P)-binding Rossmann-fold domains"/>
    <property type="match status" value="1"/>
</dbReference>
<reference evidence="2" key="1">
    <citation type="journal article" date="2020" name="Stud. Mycol.">
        <title>101 Dothideomycetes genomes: a test case for predicting lifestyles and emergence of pathogens.</title>
        <authorList>
            <person name="Haridas S."/>
            <person name="Albert R."/>
            <person name="Binder M."/>
            <person name="Bloem J."/>
            <person name="Labutti K."/>
            <person name="Salamov A."/>
            <person name="Andreopoulos B."/>
            <person name="Baker S."/>
            <person name="Barry K."/>
            <person name="Bills G."/>
            <person name="Bluhm B."/>
            <person name="Cannon C."/>
            <person name="Castanera R."/>
            <person name="Culley D."/>
            <person name="Daum C."/>
            <person name="Ezra D."/>
            <person name="Gonzalez J."/>
            <person name="Henrissat B."/>
            <person name="Kuo A."/>
            <person name="Liang C."/>
            <person name="Lipzen A."/>
            <person name="Lutzoni F."/>
            <person name="Magnuson J."/>
            <person name="Mondo S."/>
            <person name="Nolan M."/>
            <person name="Ohm R."/>
            <person name="Pangilinan J."/>
            <person name="Park H.-J."/>
            <person name="Ramirez L."/>
            <person name="Alfaro M."/>
            <person name="Sun H."/>
            <person name="Tritt A."/>
            <person name="Yoshinaga Y."/>
            <person name="Zwiers L.-H."/>
            <person name="Turgeon B."/>
            <person name="Goodwin S."/>
            <person name="Spatafora J."/>
            <person name="Crous P."/>
            <person name="Grigoriev I."/>
        </authorList>
    </citation>
    <scope>NUCLEOTIDE SEQUENCE</scope>
    <source>
        <strain evidence="2">CBS 130266</strain>
    </source>
</reference>
<dbReference type="InterPro" id="IPR036291">
    <property type="entry name" value="NAD(P)-bd_dom_sf"/>
</dbReference>
<evidence type="ECO:0000256" key="1">
    <source>
        <dbReference type="ARBA" id="ARBA00023002"/>
    </source>
</evidence>
<dbReference type="EMBL" id="MU007106">
    <property type="protein sequence ID" value="KAF2420754.1"/>
    <property type="molecule type" value="Genomic_DNA"/>
</dbReference>
<name>A0A9P4NGY4_9PEZI</name>
<keyword evidence="3" id="KW-1185">Reference proteome</keyword>
<dbReference type="AlphaFoldDB" id="A0A9P4NGY4"/>
<accession>A0A9P4NGY4</accession>
<comment type="caution">
    <text evidence="2">The sequence shown here is derived from an EMBL/GenBank/DDBJ whole genome shotgun (WGS) entry which is preliminary data.</text>
</comment>
<dbReference type="Proteomes" id="UP000800235">
    <property type="component" value="Unassembled WGS sequence"/>
</dbReference>
<gene>
    <name evidence="2" type="ORF">EJ08DRAFT_528692</name>
</gene>
<proteinExistence type="predicted"/>
<dbReference type="PANTHER" id="PTHR47534">
    <property type="entry name" value="YALI0E05731P"/>
    <property type="match status" value="1"/>
</dbReference>